<evidence type="ECO:0000313" key="9">
    <source>
        <dbReference type="Proteomes" id="UP000183257"/>
    </source>
</evidence>
<dbReference type="AlphaFoldDB" id="A0A1K1LWP9"/>
<dbReference type="InterPro" id="IPR015421">
    <property type="entry name" value="PyrdxlP-dep_Trfase_major"/>
</dbReference>
<dbReference type="PRINTS" id="PR00800">
    <property type="entry name" value="YHDCRBOXLASE"/>
</dbReference>
<dbReference type="GO" id="GO:0030170">
    <property type="term" value="F:pyridoxal phosphate binding"/>
    <property type="evidence" value="ECO:0007669"/>
    <property type="project" value="InterPro"/>
</dbReference>
<keyword evidence="3" id="KW-0210">Decarboxylase</keyword>
<keyword evidence="5 7" id="KW-0456">Lyase</keyword>
<dbReference type="PANTHER" id="PTHR45677:SF8">
    <property type="entry name" value="CYSTEINE SULFINIC ACID DECARBOXYLASE"/>
    <property type="match status" value="1"/>
</dbReference>
<name>A0A1K1LWP9_9FLAO</name>
<dbReference type="PANTHER" id="PTHR45677">
    <property type="entry name" value="GLUTAMATE DECARBOXYLASE-RELATED"/>
    <property type="match status" value="1"/>
</dbReference>
<dbReference type="InterPro" id="IPR010977">
    <property type="entry name" value="Aromatic_deC"/>
</dbReference>
<dbReference type="GO" id="GO:0019752">
    <property type="term" value="P:carboxylic acid metabolic process"/>
    <property type="evidence" value="ECO:0007669"/>
    <property type="project" value="InterPro"/>
</dbReference>
<comment type="similarity">
    <text evidence="2 7">Belongs to the group II decarboxylase family.</text>
</comment>
<dbReference type="Proteomes" id="UP000183257">
    <property type="component" value="Unassembled WGS sequence"/>
</dbReference>
<dbReference type="EMBL" id="FPIY01000001">
    <property type="protein sequence ID" value="SFW15264.1"/>
    <property type="molecule type" value="Genomic_DNA"/>
</dbReference>
<keyword evidence="4 6" id="KW-0663">Pyridoxal phosphate</keyword>
<dbReference type="GO" id="GO:0016831">
    <property type="term" value="F:carboxy-lyase activity"/>
    <property type="evidence" value="ECO:0007669"/>
    <property type="project" value="UniProtKB-KW"/>
</dbReference>
<evidence type="ECO:0000256" key="4">
    <source>
        <dbReference type="ARBA" id="ARBA00022898"/>
    </source>
</evidence>
<dbReference type="Pfam" id="PF00282">
    <property type="entry name" value="Pyridoxal_deC"/>
    <property type="match status" value="1"/>
</dbReference>
<evidence type="ECO:0000256" key="5">
    <source>
        <dbReference type="ARBA" id="ARBA00023239"/>
    </source>
</evidence>
<dbReference type="SUPFAM" id="SSF53383">
    <property type="entry name" value="PLP-dependent transferases"/>
    <property type="match status" value="1"/>
</dbReference>
<evidence type="ECO:0000256" key="6">
    <source>
        <dbReference type="PIRSR" id="PIRSR602129-50"/>
    </source>
</evidence>
<dbReference type="STRING" id="76595.SAMN05660313_00145"/>
<proteinExistence type="inferred from homology"/>
<keyword evidence="9" id="KW-1185">Reference proteome</keyword>
<protein>
    <submittedName>
        <fullName evidence="8">L-2,4-diaminobutyrate decarboxylase</fullName>
    </submittedName>
</protein>
<evidence type="ECO:0000256" key="3">
    <source>
        <dbReference type="ARBA" id="ARBA00022793"/>
    </source>
</evidence>
<dbReference type="Gene3D" id="3.40.640.10">
    <property type="entry name" value="Type I PLP-dependent aspartate aminotransferase-like (Major domain)"/>
    <property type="match status" value="1"/>
</dbReference>
<dbReference type="InterPro" id="IPR002129">
    <property type="entry name" value="PyrdxlP-dep_de-COase"/>
</dbReference>
<evidence type="ECO:0000256" key="7">
    <source>
        <dbReference type="RuleBase" id="RU000382"/>
    </source>
</evidence>
<organism evidence="8 9">
    <name type="scientific">Cellulophaga fucicola</name>
    <dbReference type="NCBI Taxonomy" id="76595"/>
    <lineage>
        <taxon>Bacteria</taxon>
        <taxon>Pseudomonadati</taxon>
        <taxon>Bacteroidota</taxon>
        <taxon>Flavobacteriia</taxon>
        <taxon>Flavobacteriales</taxon>
        <taxon>Flavobacteriaceae</taxon>
        <taxon>Cellulophaga</taxon>
    </lineage>
</organism>
<feature type="modified residue" description="N6-(pyridoxal phosphate)lysine" evidence="6">
    <location>
        <position position="330"/>
    </location>
</feature>
<evidence type="ECO:0000256" key="2">
    <source>
        <dbReference type="ARBA" id="ARBA00009533"/>
    </source>
</evidence>
<dbReference type="InterPro" id="IPR015424">
    <property type="entry name" value="PyrdxlP-dep_Trfase"/>
</dbReference>
<evidence type="ECO:0000313" key="8">
    <source>
        <dbReference type="EMBL" id="SFW15264.1"/>
    </source>
</evidence>
<dbReference type="Gene3D" id="3.90.1150.170">
    <property type="match status" value="1"/>
</dbReference>
<reference evidence="9" key="1">
    <citation type="submission" date="2016-11" db="EMBL/GenBank/DDBJ databases">
        <authorList>
            <person name="Varghese N."/>
            <person name="Submissions S."/>
        </authorList>
    </citation>
    <scope>NUCLEOTIDE SEQUENCE [LARGE SCALE GENOMIC DNA]</scope>
    <source>
        <strain evidence="9">DSM 24786</strain>
    </source>
</reference>
<accession>A0A1K1LWP9</accession>
<gene>
    <name evidence="8" type="ORF">SAMN05660313_00145</name>
</gene>
<sequence>MKLTKQRFNKPSVFADGFFCLKGLILQQLFNSYRLKKLAEAYSPENFRKRGHDLVDQLADHFENTIQEKNTKVIHWSQPKDEHVFWKDYLENGNQENLFSTIIDHSIHVHNPKYIGHQVTPTLPITALTAMLSASLNNGMAVYEMGVAASAIERIVTDYICKKAGYTIASNGILTSGGTLANLTALLTARKAKATTNVWNQGSVNALGIMVSEEAHYCVDRAARIMGLGDVGIIKIPSTSNFNMDISLLNEEYEKAKSSGIEIFAIIGSAPSTSTGIYDDLEAIAEFSAKKNIWFHVDGAHGGAAIFSKTYKHTVKGIEKADSIVIDGHKMMMMPALTTALLFKDGNTSHATFSQKADYLLEESKEEDWYNIAKRTFECTKTMASIHWYTILKTYGEEIFDEYVTTLYNLGHQFAEMVVANPNFEIAVEPASNIVCFRYINDALSEKETNSLNEKIRQSLLEKGEFYIVQTKLRGIHYLRVTIMNPFTTKIHLQQLLKQILAEVN</sequence>
<dbReference type="GO" id="GO:0005737">
    <property type="term" value="C:cytoplasm"/>
    <property type="evidence" value="ECO:0007669"/>
    <property type="project" value="TreeGrafter"/>
</dbReference>
<dbReference type="GO" id="GO:0006520">
    <property type="term" value="P:amino acid metabolic process"/>
    <property type="evidence" value="ECO:0007669"/>
    <property type="project" value="InterPro"/>
</dbReference>
<comment type="cofactor">
    <cofactor evidence="1 6 7">
        <name>pyridoxal 5'-phosphate</name>
        <dbReference type="ChEBI" id="CHEBI:597326"/>
    </cofactor>
</comment>
<evidence type="ECO:0000256" key="1">
    <source>
        <dbReference type="ARBA" id="ARBA00001933"/>
    </source>
</evidence>